<protein>
    <submittedName>
        <fullName evidence="2">Uncharacterized protein</fullName>
    </submittedName>
</protein>
<dbReference type="RefSeq" id="WP_374918105.1">
    <property type="nucleotide sequence ID" value="NZ_JBHFGJ010000001.1"/>
</dbReference>
<keyword evidence="1" id="KW-0472">Membrane</keyword>
<sequence length="110" mass="12089">MVSVAENYKNKVRNQVGNIAVVVALNLGFASFNASILIDVAIMTFLGVLIYVYNSRVASFGIVVFGCIAIYLHLPHFTEASGWRLVSLAWLVISGVMSLYYSVIFHAKNT</sequence>
<evidence type="ECO:0000313" key="3">
    <source>
        <dbReference type="Proteomes" id="UP001576726"/>
    </source>
</evidence>
<reference evidence="2 3" key="1">
    <citation type="submission" date="2024-09" db="EMBL/GenBank/DDBJ databases">
        <authorList>
            <person name="Zhang Y."/>
        </authorList>
    </citation>
    <scope>NUCLEOTIDE SEQUENCE [LARGE SCALE GENOMIC DNA]</scope>
    <source>
        <strain evidence="2 3">SH314</strain>
    </source>
</reference>
<dbReference type="EMBL" id="JBHFGJ010000001">
    <property type="protein sequence ID" value="MFB2651156.1"/>
    <property type="molecule type" value="Genomic_DNA"/>
</dbReference>
<keyword evidence="1" id="KW-0812">Transmembrane</keyword>
<feature type="transmembrane region" description="Helical" evidence="1">
    <location>
        <begin position="21"/>
        <end position="51"/>
    </location>
</feature>
<keyword evidence="3" id="KW-1185">Reference proteome</keyword>
<proteinExistence type="predicted"/>
<organism evidence="2 3">
    <name type="scientific">Shewanella seohaensis</name>
    <dbReference type="NCBI Taxonomy" id="755175"/>
    <lineage>
        <taxon>Bacteria</taxon>
        <taxon>Pseudomonadati</taxon>
        <taxon>Pseudomonadota</taxon>
        <taxon>Gammaproteobacteria</taxon>
        <taxon>Alteromonadales</taxon>
        <taxon>Shewanellaceae</taxon>
        <taxon>Shewanella</taxon>
    </lineage>
</organism>
<comment type="caution">
    <text evidence="2">The sequence shown here is derived from an EMBL/GenBank/DDBJ whole genome shotgun (WGS) entry which is preliminary data.</text>
</comment>
<keyword evidence="1" id="KW-1133">Transmembrane helix</keyword>
<dbReference type="Proteomes" id="UP001576726">
    <property type="component" value="Unassembled WGS sequence"/>
</dbReference>
<evidence type="ECO:0000256" key="1">
    <source>
        <dbReference type="SAM" id="Phobius"/>
    </source>
</evidence>
<feature type="transmembrane region" description="Helical" evidence="1">
    <location>
        <begin position="57"/>
        <end position="74"/>
    </location>
</feature>
<accession>A0ABV4VQ74</accession>
<name>A0ABV4VQ74_9GAMM</name>
<evidence type="ECO:0000313" key="2">
    <source>
        <dbReference type="EMBL" id="MFB2651156.1"/>
    </source>
</evidence>
<gene>
    <name evidence="2" type="ORF">ACE02L_00185</name>
</gene>
<feature type="transmembrane region" description="Helical" evidence="1">
    <location>
        <begin position="86"/>
        <end position="107"/>
    </location>
</feature>